<dbReference type="InterPro" id="IPR011162">
    <property type="entry name" value="MHC_I/II-like_Ag-recog"/>
</dbReference>
<dbReference type="EMBL" id="AKHW03005763">
    <property type="protein sequence ID" value="KYO25501.1"/>
    <property type="molecule type" value="Genomic_DNA"/>
</dbReference>
<accession>A0A151MLR9</accession>
<feature type="transmembrane region" description="Helical" evidence="2">
    <location>
        <begin position="26"/>
        <end position="49"/>
    </location>
</feature>
<evidence type="ECO:0000256" key="1">
    <source>
        <dbReference type="ARBA" id="ARBA00023180"/>
    </source>
</evidence>
<reference evidence="3 4" key="1">
    <citation type="journal article" date="2012" name="Genome Biol.">
        <title>Sequencing three crocodilian genomes to illuminate the evolution of archosaurs and amniotes.</title>
        <authorList>
            <person name="St John J.A."/>
            <person name="Braun E.L."/>
            <person name="Isberg S.R."/>
            <person name="Miles L.G."/>
            <person name="Chong A.Y."/>
            <person name="Gongora J."/>
            <person name="Dalzell P."/>
            <person name="Moran C."/>
            <person name="Bed'hom B."/>
            <person name="Abzhanov A."/>
            <person name="Burgess S.C."/>
            <person name="Cooksey A.M."/>
            <person name="Castoe T.A."/>
            <person name="Crawford N.G."/>
            <person name="Densmore L.D."/>
            <person name="Drew J.C."/>
            <person name="Edwards S.V."/>
            <person name="Faircloth B.C."/>
            <person name="Fujita M.K."/>
            <person name="Greenwold M.J."/>
            <person name="Hoffmann F.G."/>
            <person name="Howard J.M."/>
            <person name="Iguchi T."/>
            <person name="Janes D.E."/>
            <person name="Khan S.Y."/>
            <person name="Kohno S."/>
            <person name="de Koning A.J."/>
            <person name="Lance S.L."/>
            <person name="McCarthy F.M."/>
            <person name="McCormack J.E."/>
            <person name="Merchant M.E."/>
            <person name="Peterson D.G."/>
            <person name="Pollock D.D."/>
            <person name="Pourmand N."/>
            <person name="Raney B.J."/>
            <person name="Roessler K.A."/>
            <person name="Sanford J.R."/>
            <person name="Sawyer R.H."/>
            <person name="Schmidt C.J."/>
            <person name="Triplett E.W."/>
            <person name="Tuberville T.D."/>
            <person name="Venegas-Anaya M."/>
            <person name="Howard J.T."/>
            <person name="Jarvis E.D."/>
            <person name="Guillette L.J.Jr."/>
            <person name="Glenn T.C."/>
            <person name="Green R.E."/>
            <person name="Ray D.A."/>
        </authorList>
    </citation>
    <scope>NUCLEOTIDE SEQUENCE [LARGE SCALE GENOMIC DNA]</scope>
    <source>
        <strain evidence="3">KSC_2009_1</strain>
    </source>
</reference>
<dbReference type="SUPFAM" id="SSF54452">
    <property type="entry name" value="MHC antigen-recognition domain"/>
    <property type="match status" value="1"/>
</dbReference>
<name>A0A151MLR9_ALLMI</name>
<evidence type="ECO:0000313" key="4">
    <source>
        <dbReference type="Proteomes" id="UP000050525"/>
    </source>
</evidence>
<dbReference type="Proteomes" id="UP000050525">
    <property type="component" value="Unassembled WGS sequence"/>
</dbReference>
<organism evidence="3 4">
    <name type="scientific">Alligator mississippiensis</name>
    <name type="common">American alligator</name>
    <dbReference type="NCBI Taxonomy" id="8496"/>
    <lineage>
        <taxon>Eukaryota</taxon>
        <taxon>Metazoa</taxon>
        <taxon>Chordata</taxon>
        <taxon>Craniata</taxon>
        <taxon>Vertebrata</taxon>
        <taxon>Euteleostomi</taxon>
        <taxon>Archelosauria</taxon>
        <taxon>Archosauria</taxon>
        <taxon>Crocodylia</taxon>
        <taxon>Alligatoridae</taxon>
        <taxon>Alligatorinae</taxon>
        <taxon>Alligator</taxon>
    </lineage>
</organism>
<evidence type="ECO:0000313" key="3">
    <source>
        <dbReference type="EMBL" id="KYO25501.1"/>
    </source>
</evidence>
<keyword evidence="1" id="KW-0325">Glycoprotein</keyword>
<keyword evidence="4" id="KW-1185">Reference proteome</keyword>
<comment type="caution">
    <text evidence="3">The sequence shown here is derived from an EMBL/GenBank/DDBJ whole genome shotgun (WGS) entry which is preliminary data.</text>
</comment>
<sequence>MEETCIEWLRKYLQHGKAALQSKSNLTAGIVIAVFLMGITMIGAAVYFIRRWGAGYRAAPGECKAPSPSFLVTA</sequence>
<keyword evidence="2" id="KW-0812">Transmembrane</keyword>
<protein>
    <submittedName>
        <fullName evidence="3">Uncharacterized protein</fullName>
    </submittedName>
</protein>
<keyword evidence="2" id="KW-0472">Membrane</keyword>
<gene>
    <name evidence="3" type="ORF">Y1Q_0017079</name>
</gene>
<keyword evidence="2" id="KW-1133">Transmembrane helix</keyword>
<evidence type="ECO:0000256" key="2">
    <source>
        <dbReference type="SAM" id="Phobius"/>
    </source>
</evidence>
<dbReference type="AlphaFoldDB" id="A0A151MLR9"/>
<proteinExistence type="predicted"/>